<reference evidence="1 2" key="1">
    <citation type="journal article" date="2018" name="Sci. Rep.">
        <title>Genomic signatures of local adaptation to the degree of environmental predictability in rotifers.</title>
        <authorList>
            <person name="Franch-Gras L."/>
            <person name="Hahn C."/>
            <person name="Garcia-Roger E.M."/>
            <person name="Carmona M.J."/>
            <person name="Serra M."/>
            <person name="Gomez A."/>
        </authorList>
    </citation>
    <scope>NUCLEOTIDE SEQUENCE [LARGE SCALE GENOMIC DNA]</scope>
    <source>
        <strain evidence="1">HYR1</strain>
    </source>
</reference>
<protein>
    <submittedName>
        <fullName evidence="1">Uncharacterized protein</fullName>
    </submittedName>
</protein>
<dbReference type="AlphaFoldDB" id="A0A3M7Q896"/>
<comment type="caution">
    <text evidence="1">The sequence shown here is derived from an EMBL/GenBank/DDBJ whole genome shotgun (WGS) entry which is preliminary data.</text>
</comment>
<evidence type="ECO:0000313" key="1">
    <source>
        <dbReference type="EMBL" id="RNA07677.1"/>
    </source>
</evidence>
<evidence type="ECO:0000313" key="2">
    <source>
        <dbReference type="Proteomes" id="UP000276133"/>
    </source>
</evidence>
<dbReference type="Proteomes" id="UP000276133">
    <property type="component" value="Unassembled WGS sequence"/>
</dbReference>
<accession>A0A3M7Q896</accession>
<gene>
    <name evidence="1" type="ORF">BpHYR1_030643</name>
</gene>
<proteinExistence type="predicted"/>
<dbReference type="EMBL" id="REGN01006966">
    <property type="protein sequence ID" value="RNA07677.1"/>
    <property type="molecule type" value="Genomic_DNA"/>
</dbReference>
<sequence>MVYSLGLKKSKRLGAPKPNLWAFSATVSYELEDLTLTRKKTHRRGIFGLIYLLKNFLYAEKGLYDLRNFNDRKDQLEYFNYLI</sequence>
<name>A0A3M7Q896_BRAPC</name>
<organism evidence="1 2">
    <name type="scientific">Brachionus plicatilis</name>
    <name type="common">Marine rotifer</name>
    <name type="synonym">Brachionus muelleri</name>
    <dbReference type="NCBI Taxonomy" id="10195"/>
    <lineage>
        <taxon>Eukaryota</taxon>
        <taxon>Metazoa</taxon>
        <taxon>Spiralia</taxon>
        <taxon>Gnathifera</taxon>
        <taxon>Rotifera</taxon>
        <taxon>Eurotatoria</taxon>
        <taxon>Monogononta</taxon>
        <taxon>Pseudotrocha</taxon>
        <taxon>Ploima</taxon>
        <taxon>Brachionidae</taxon>
        <taxon>Brachionus</taxon>
    </lineage>
</organism>
<keyword evidence="2" id="KW-1185">Reference proteome</keyword>